<protein>
    <recommendedName>
        <fullName evidence="2">alpha-galactosidase</fullName>
        <ecNumber evidence="2">3.2.1.22</ecNumber>
    </recommendedName>
</protein>
<dbReference type="RefSeq" id="XP_033656679.1">
    <property type="nucleotide sequence ID" value="XM_033794753.1"/>
</dbReference>
<feature type="region of interest" description="Disordered" evidence="3">
    <location>
        <begin position="68"/>
        <end position="88"/>
    </location>
</feature>
<reference evidence="5" key="1">
    <citation type="journal article" date="2020" name="Stud. Mycol.">
        <title>101 Dothideomycetes genomes: a test case for predicting lifestyles and emergence of pathogens.</title>
        <authorList>
            <person name="Haridas S."/>
            <person name="Albert R."/>
            <person name="Binder M."/>
            <person name="Bloem J."/>
            <person name="Labutti K."/>
            <person name="Salamov A."/>
            <person name="Andreopoulos B."/>
            <person name="Baker S."/>
            <person name="Barry K."/>
            <person name="Bills G."/>
            <person name="Bluhm B."/>
            <person name="Cannon C."/>
            <person name="Castanera R."/>
            <person name="Culley D."/>
            <person name="Daum C."/>
            <person name="Ezra D."/>
            <person name="Gonzalez J."/>
            <person name="Henrissat B."/>
            <person name="Kuo A."/>
            <person name="Liang C."/>
            <person name="Lipzen A."/>
            <person name="Lutzoni F."/>
            <person name="Magnuson J."/>
            <person name="Mondo S."/>
            <person name="Nolan M."/>
            <person name="Ohm R."/>
            <person name="Pangilinan J."/>
            <person name="Park H.-J."/>
            <person name="Ramirez L."/>
            <person name="Alfaro M."/>
            <person name="Sun H."/>
            <person name="Tritt A."/>
            <person name="Yoshinaga Y."/>
            <person name="Zwiers L.-H."/>
            <person name="Turgeon B."/>
            <person name="Goodwin S."/>
            <person name="Spatafora J."/>
            <person name="Crous P."/>
            <person name="Grigoriev I."/>
        </authorList>
    </citation>
    <scope>NUCLEOTIDE SEQUENCE</scope>
    <source>
        <strain evidence="5">CBS 379.55</strain>
    </source>
</reference>
<keyword evidence="6" id="KW-1185">Reference proteome</keyword>
<dbReference type="Pfam" id="PF03537">
    <property type="entry name" value="Glyco_hydro_114"/>
    <property type="match status" value="1"/>
</dbReference>
<dbReference type="EMBL" id="ML986487">
    <property type="protein sequence ID" value="KAF2279140.1"/>
    <property type="molecule type" value="Genomic_DNA"/>
</dbReference>
<evidence type="ECO:0000256" key="2">
    <source>
        <dbReference type="ARBA" id="ARBA00012755"/>
    </source>
</evidence>
<dbReference type="InterPro" id="IPR017853">
    <property type="entry name" value="GH"/>
</dbReference>
<comment type="catalytic activity">
    <reaction evidence="1">
        <text>Hydrolysis of terminal, non-reducing alpha-D-galactose residues in alpha-D-galactosides, including galactose oligosaccharides, galactomannans and galactolipids.</text>
        <dbReference type="EC" id="3.2.1.22"/>
    </reaction>
</comment>
<dbReference type="InterPro" id="IPR013785">
    <property type="entry name" value="Aldolase_TIM"/>
</dbReference>
<evidence type="ECO:0000256" key="1">
    <source>
        <dbReference type="ARBA" id="ARBA00001255"/>
    </source>
</evidence>
<feature type="domain" description="Glycoside-hydrolase family GH114 TIM-barrel" evidence="4">
    <location>
        <begin position="3"/>
        <end position="205"/>
    </location>
</feature>
<dbReference type="Proteomes" id="UP000800097">
    <property type="component" value="Unassembled WGS sequence"/>
</dbReference>
<evidence type="ECO:0000256" key="3">
    <source>
        <dbReference type="SAM" id="MobiDB-lite"/>
    </source>
</evidence>
<sequence>GSSWDILLSKGGDTNSIDSSADDNFQVIDIDLFDTSKETIADLKTSKKVICYFSAGTREGWREDAGKFQDADTGSAVSGGPNGDWPDELWLDVTSPNVRNIMKSRIEMAAQAGCDAVDPDNVDGFDNDTGFNHPKSKYVEYIKFMAQVSKDNNLAIGLKNAVDMIPEVVNSVDFAVNEQCHEYPGECAKYKPFTDQNKAVFNIEY</sequence>
<gene>
    <name evidence="5" type="ORF">EI97DRAFT_343364</name>
</gene>
<dbReference type="AlphaFoldDB" id="A0A6A6JR66"/>
<organism evidence="5 6">
    <name type="scientific">Westerdykella ornata</name>
    <dbReference type="NCBI Taxonomy" id="318751"/>
    <lineage>
        <taxon>Eukaryota</taxon>
        <taxon>Fungi</taxon>
        <taxon>Dikarya</taxon>
        <taxon>Ascomycota</taxon>
        <taxon>Pezizomycotina</taxon>
        <taxon>Dothideomycetes</taxon>
        <taxon>Pleosporomycetidae</taxon>
        <taxon>Pleosporales</taxon>
        <taxon>Sporormiaceae</taxon>
        <taxon>Westerdykella</taxon>
    </lineage>
</organism>
<dbReference type="InterPro" id="IPR004352">
    <property type="entry name" value="GH114_TIM-barrel"/>
</dbReference>
<evidence type="ECO:0000313" key="5">
    <source>
        <dbReference type="EMBL" id="KAF2279140.1"/>
    </source>
</evidence>
<dbReference type="EC" id="3.2.1.22" evidence="2"/>
<evidence type="ECO:0000259" key="4">
    <source>
        <dbReference type="Pfam" id="PF03537"/>
    </source>
</evidence>
<name>A0A6A6JR66_WESOR</name>
<dbReference type="GeneID" id="54547928"/>
<dbReference type="PANTHER" id="PTHR35273:SF2">
    <property type="entry name" value="ALPHA-GALACTOSIDASE"/>
    <property type="match status" value="1"/>
</dbReference>
<feature type="non-terminal residue" evidence="5">
    <location>
        <position position="1"/>
    </location>
</feature>
<feature type="non-terminal residue" evidence="5">
    <location>
        <position position="205"/>
    </location>
</feature>
<dbReference type="PANTHER" id="PTHR35273">
    <property type="entry name" value="ALPHA-1,4 POLYGALACTOSAMINIDASE, PUTATIVE (AFU_ORTHOLOGUE AFUA_3G07890)-RELATED"/>
    <property type="match status" value="1"/>
</dbReference>
<dbReference type="Gene3D" id="3.20.20.70">
    <property type="entry name" value="Aldolase class I"/>
    <property type="match status" value="1"/>
</dbReference>
<dbReference type="OrthoDB" id="2108802at2759"/>
<proteinExistence type="predicted"/>
<accession>A0A6A6JR66</accession>
<dbReference type="SUPFAM" id="SSF51445">
    <property type="entry name" value="(Trans)glycosidases"/>
    <property type="match status" value="1"/>
</dbReference>
<evidence type="ECO:0000313" key="6">
    <source>
        <dbReference type="Proteomes" id="UP000800097"/>
    </source>
</evidence>
<dbReference type="GO" id="GO:0004557">
    <property type="term" value="F:alpha-galactosidase activity"/>
    <property type="evidence" value="ECO:0007669"/>
    <property type="project" value="UniProtKB-EC"/>
</dbReference>